<dbReference type="AlphaFoldDB" id="A0A3B1DKG3"/>
<evidence type="ECO:0000256" key="5">
    <source>
        <dbReference type="SAM" id="Phobius"/>
    </source>
</evidence>
<dbReference type="EMBL" id="UOGK01000504">
    <property type="protein sequence ID" value="VAX41192.1"/>
    <property type="molecule type" value="Genomic_DNA"/>
</dbReference>
<keyword evidence="2 5" id="KW-0812">Transmembrane</keyword>
<dbReference type="InterPro" id="IPR036737">
    <property type="entry name" value="OmpA-like_sf"/>
</dbReference>
<evidence type="ECO:0000256" key="2">
    <source>
        <dbReference type="ARBA" id="ARBA00022692"/>
    </source>
</evidence>
<feature type="domain" description="Motility protein B-like N-terminal" evidence="6">
    <location>
        <begin position="6"/>
        <end position="56"/>
    </location>
</feature>
<keyword evidence="7" id="KW-0966">Cell projection</keyword>
<dbReference type="PANTHER" id="PTHR30329">
    <property type="entry name" value="STATOR ELEMENT OF FLAGELLAR MOTOR COMPLEX"/>
    <property type="match status" value="1"/>
</dbReference>
<evidence type="ECO:0000256" key="1">
    <source>
        <dbReference type="ARBA" id="ARBA00004370"/>
    </source>
</evidence>
<proteinExistence type="predicted"/>
<feature type="transmembrane region" description="Helical" evidence="5">
    <location>
        <begin position="16"/>
        <end position="36"/>
    </location>
</feature>
<feature type="region of interest" description="Disordered" evidence="4">
    <location>
        <begin position="68"/>
        <end position="104"/>
    </location>
</feature>
<evidence type="ECO:0000256" key="3">
    <source>
        <dbReference type="ARBA" id="ARBA00023136"/>
    </source>
</evidence>
<keyword evidence="3 5" id="KW-0472">Membrane</keyword>
<evidence type="ECO:0000256" key="4">
    <source>
        <dbReference type="SAM" id="MobiDB-lite"/>
    </source>
</evidence>
<gene>
    <name evidence="7" type="ORF">MNBD_PLANCTO03-406</name>
</gene>
<protein>
    <submittedName>
        <fullName evidence="7">Flagellar motor rotation protein MotB</fullName>
    </submittedName>
</protein>
<accession>A0A3B1DKG3</accession>
<dbReference type="Gene3D" id="3.30.1330.60">
    <property type="entry name" value="OmpA-like domain"/>
    <property type="match status" value="1"/>
</dbReference>
<reference evidence="7" key="1">
    <citation type="submission" date="2018-06" db="EMBL/GenBank/DDBJ databases">
        <authorList>
            <person name="Zhirakovskaya E."/>
        </authorList>
    </citation>
    <scope>NUCLEOTIDE SEQUENCE</scope>
</reference>
<dbReference type="InterPro" id="IPR050330">
    <property type="entry name" value="Bact_OuterMem_StrucFunc"/>
</dbReference>
<keyword evidence="7" id="KW-0969">Cilium</keyword>
<dbReference type="PANTHER" id="PTHR30329:SF21">
    <property type="entry name" value="LIPOPROTEIN YIAD-RELATED"/>
    <property type="match status" value="1"/>
</dbReference>
<dbReference type="SUPFAM" id="SSF103088">
    <property type="entry name" value="OmpA-like"/>
    <property type="match status" value="1"/>
</dbReference>
<keyword evidence="7" id="KW-0282">Flagellum</keyword>
<dbReference type="Pfam" id="PF13677">
    <property type="entry name" value="MotB_plug"/>
    <property type="match status" value="1"/>
</dbReference>
<evidence type="ECO:0000313" key="7">
    <source>
        <dbReference type="EMBL" id="VAX41192.1"/>
    </source>
</evidence>
<evidence type="ECO:0000259" key="6">
    <source>
        <dbReference type="Pfam" id="PF13677"/>
    </source>
</evidence>
<keyword evidence="5" id="KW-1133">Transmembrane helix</keyword>
<comment type="subcellular location">
    <subcellularLocation>
        <location evidence="1">Membrane</location>
    </subcellularLocation>
</comment>
<feature type="compositionally biased region" description="Basic and acidic residues" evidence="4">
    <location>
        <begin position="80"/>
        <end position="97"/>
    </location>
</feature>
<organism evidence="7">
    <name type="scientific">hydrothermal vent metagenome</name>
    <dbReference type="NCBI Taxonomy" id="652676"/>
    <lineage>
        <taxon>unclassified sequences</taxon>
        <taxon>metagenomes</taxon>
        <taxon>ecological metagenomes</taxon>
    </lineage>
</organism>
<name>A0A3B1DKG3_9ZZZZ</name>
<sequence length="247" mass="27241">MAKRKPPPKDSVPEWVVTYGDLMSLLLCFFILLAAFSELKKPKEYQEVLDAIKEAFGVDGGDSRIQDMLDLASSPNSNPDGRRQKVDTQKSKSDTNDKSTVGVDQTTSTLFDGRKWTIGKPLPFGASEIELTDENKEILRDIIAPRIHGSDKMFLVLGHSWGPDDRTGGLDFVDLAYKRARAVQDYLIEECEVERNALSLWVAGATQPLKLGTLAEQGTTNRRVEVFMTDTPLSELHPDAAGTGRGG</sequence>
<dbReference type="InterPro" id="IPR025713">
    <property type="entry name" value="MotB-like_N_dom"/>
</dbReference>
<dbReference type="GO" id="GO:0016020">
    <property type="term" value="C:membrane"/>
    <property type="evidence" value="ECO:0007669"/>
    <property type="project" value="UniProtKB-SubCell"/>
</dbReference>